<evidence type="ECO:0000256" key="1">
    <source>
        <dbReference type="SAM" id="Phobius"/>
    </source>
</evidence>
<keyword evidence="2" id="KW-0614">Plasmid</keyword>
<keyword evidence="1" id="KW-0812">Transmembrane</keyword>
<evidence type="ECO:0000313" key="2">
    <source>
        <dbReference type="EMBL" id="QHW35682.1"/>
    </source>
</evidence>
<proteinExistence type="predicted"/>
<sequence length="149" mass="14983">MNQPYQRVTNDSVWNGAAVGAAAGAGGIGAAHYFSKRAHQRGLEAARDRSPGAAASAPAAVRRMNMQASNYANGAGYLGNGAAAPLALGPGGPYNDMPRGTSYVPPTEATRKSFYGKHFGSGKGAAVRYAAGILGMGLVGAGIDSLNKG</sequence>
<dbReference type="EMBL" id="CP048288">
    <property type="protein sequence ID" value="QHW35682.1"/>
    <property type="molecule type" value="Genomic_DNA"/>
</dbReference>
<keyword evidence="1" id="KW-0472">Membrane</keyword>
<keyword evidence="1" id="KW-1133">Transmembrane helix</keyword>
<gene>
    <name evidence="2" type="ORF">GZH47_32815</name>
</gene>
<feature type="transmembrane region" description="Helical" evidence="1">
    <location>
        <begin position="12"/>
        <end position="34"/>
    </location>
</feature>
<geneLocation type="plasmid" evidence="2 3">
    <name>unnamed2</name>
</geneLocation>
<dbReference type="KEGG" id="prz:GZH47_32815"/>
<keyword evidence="3" id="KW-1185">Reference proteome</keyword>
<dbReference type="RefSeq" id="WP_162645815.1">
    <property type="nucleotide sequence ID" value="NZ_CP048288.1"/>
</dbReference>
<evidence type="ECO:0000313" key="3">
    <source>
        <dbReference type="Proteomes" id="UP000479114"/>
    </source>
</evidence>
<dbReference type="Proteomes" id="UP000479114">
    <property type="component" value="Plasmid unnamed2"/>
</dbReference>
<organism evidence="2 3">
    <name type="scientific">Paenibacillus rhizovicinus</name>
    <dbReference type="NCBI Taxonomy" id="2704463"/>
    <lineage>
        <taxon>Bacteria</taxon>
        <taxon>Bacillati</taxon>
        <taxon>Bacillota</taxon>
        <taxon>Bacilli</taxon>
        <taxon>Bacillales</taxon>
        <taxon>Paenibacillaceae</taxon>
        <taxon>Paenibacillus</taxon>
    </lineage>
</organism>
<protein>
    <submittedName>
        <fullName evidence="2">Uncharacterized protein</fullName>
    </submittedName>
</protein>
<accession>A0A6C0PCY1</accession>
<name>A0A6C0PCY1_9BACL</name>
<dbReference type="AlphaFoldDB" id="A0A6C0PCY1"/>
<reference evidence="2 3" key="1">
    <citation type="submission" date="2020-02" db="EMBL/GenBank/DDBJ databases">
        <title>Paenibacillus sp. nov., isolated from rhizosphere soil of tomato.</title>
        <authorList>
            <person name="Weon H.-Y."/>
            <person name="Lee S.A."/>
        </authorList>
    </citation>
    <scope>NUCLEOTIDE SEQUENCE [LARGE SCALE GENOMIC DNA]</scope>
    <source>
        <strain evidence="2 3">14171R-81</strain>
        <plasmid evidence="2 3">unnamed2</plasmid>
    </source>
</reference>